<dbReference type="EMBL" id="SISK01000007">
    <property type="protein sequence ID" value="TBN39525.1"/>
    <property type="molecule type" value="Genomic_DNA"/>
</dbReference>
<keyword evidence="3" id="KW-1185">Reference proteome</keyword>
<dbReference type="OrthoDB" id="7841298at2"/>
<organism evidence="2 3">
    <name type="scientific">Paracoccus subflavus</name>
    <dbReference type="NCBI Taxonomy" id="2528244"/>
    <lineage>
        <taxon>Bacteria</taxon>
        <taxon>Pseudomonadati</taxon>
        <taxon>Pseudomonadota</taxon>
        <taxon>Alphaproteobacteria</taxon>
        <taxon>Rhodobacterales</taxon>
        <taxon>Paracoccaceae</taxon>
        <taxon>Paracoccus</taxon>
    </lineage>
</organism>
<evidence type="ECO:0000313" key="2">
    <source>
        <dbReference type="EMBL" id="TBN39525.1"/>
    </source>
</evidence>
<name>A0A4Q9FZ27_9RHOB</name>
<accession>A0A4Q9FZ27</accession>
<dbReference type="AlphaFoldDB" id="A0A4Q9FZ27"/>
<evidence type="ECO:0000256" key="1">
    <source>
        <dbReference type="SAM" id="SignalP"/>
    </source>
</evidence>
<feature type="signal peptide" evidence="1">
    <location>
        <begin position="1"/>
        <end position="19"/>
    </location>
</feature>
<evidence type="ECO:0000313" key="3">
    <source>
        <dbReference type="Proteomes" id="UP000293520"/>
    </source>
</evidence>
<sequence>MLRLLCLCLMIGLCGPVAAQPRMPFPQVARLVWDTMRLDDLAPLIRDEAVAEGALMGETLFPGGETDRWAEIVAAIHDPARLRVLFVAGMTAALAGTDLRDLQAGLDFYRGDLGQRLLELEIVARRAMLNEAVEDAARAAFARAQQDGTHRAELIARLIDTADLVEPNVASGLNAAIAFAQAFQGAGGLPMPMTQEEILTDAWAREPQLRADAQDWIGAYLFLAYAPLTDAQLETAIAFAGSPGGRAIARLMLAGFDTAFLQVSRDMGVAAAIEIRARPL</sequence>
<keyword evidence="1" id="KW-0732">Signal</keyword>
<dbReference type="Proteomes" id="UP000293520">
    <property type="component" value="Unassembled WGS sequence"/>
</dbReference>
<protein>
    <submittedName>
        <fullName evidence="2">DUF2059 domain-containing protein</fullName>
    </submittedName>
</protein>
<comment type="caution">
    <text evidence="2">The sequence shown here is derived from an EMBL/GenBank/DDBJ whole genome shotgun (WGS) entry which is preliminary data.</text>
</comment>
<feature type="chain" id="PRO_5020315648" evidence="1">
    <location>
        <begin position="20"/>
        <end position="280"/>
    </location>
</feature>
<dbReference type="RefSeq" id="WP_130991359.1">
    <property type="nucleotide sequence ID" value="NZ_SISK01000007.1"/>
</dbReference>
<gene>
    <name evidence="2" type="ORF">EYE42_10930</name>
</gene>
<proteinExistence type="predicted"/>
<reference evidence="2 3" key="1">
    <citation type="submission" date="2019-02" db="EMBL/GenBank/DDBJ databases">
        <title>Paracoccus subflavus sp. nov., isolated from marine sediment of the Pacific Ocean.</title>
        <authorList>
            <person name="Zhang G."/>
        </authorList>
    </citation>
    <scope>NUCLEOTIDE SEQUENCE [LARGE SCALE GENOMIC DNA]</scope>
    <source>
        <strain evidence="2 3">GY0581</strain>
    </source>
</reference>